<dbReference type="AlphaFoldDB" id="A0A426ZB92"/>
<feature type="compositionally biased region" description="Acidic residues" evidence="12">
    <location>
        <begin position="65"/>
        <end position="82"/>
    </location>
</feature>
<dbReference type="PANTHER" id="PTHR11208:SF45">
    <property type="entry name" value="SPLICING FACTOR 1"/>
    <property type="match status" value="1"/>
</dbReference>
<dbReference type="GO" id="GO:0048024">
    <property type="term" value="P:regulation of mRNA splicing, via spliceosome"/>
    <property type="evidence" value="ECO:0007669"/>
    <property type="project" value="TreeGrafter"/>
</dbReference>
<keyword evidence="4 11" id="KW-0479">Metal-binding</keyword>
<dbReference type="CDD" id="cd02395">
    <property type="entry name" value="KH-I_BBP"/>
    <property type="match status" value="1"/>
</dbReference>
<keyword evidence="8 11" id="KW-0508">mRNA splicing</keyword>
<dbReference type="Pfam" id="PF00076">
    <property type="entry name" value="RRM_1"/>
    <property type="match status" value="1"/>
</dbReference>
<dbReference type="GO" id="GO:0045131">
    <property type="term" value="F:pre-mRNA branch point binding"/>
    <property type="evidence" value="ECO:0007669"/>
    <property type="project" value="UniProtKB-UniRule"/>
</dbReference>
<dbReference type="InterPro" id="IPR055256">
    <property type="entry name" value="KH_1_KHDC4/BBP-like"/>
</dbReference>
<comment type="function">
    <text evidence="11">Necessary for the splicing of pre-mRNA. Has a role in the recognition of the branch site (5'-UACUAAC-3'), the pyrimidine tract and the 3'-splice site at the 3'-end of introns.</text>
</comment>
<evidence type="ECO:0000313" key="14">
    <source>
        <dbReference type="EMBL" id="RRT61260.1"/>
    </source>
</evidence>
<feature type="region of interest" description="Disordered" evidence="12">
    <location>
        <begin position="34"/>
        <end position="174"/>
    </location>
</feature>
<evidence type="ECO:0000256" key="1">
    <source>
        <dbReference type="ARBA" id="ARBA00004123"/>
    </source>
</evidence>
<protein>
    <recommendedName>
        <fullName evidence="11">Branchpoint-bridging protein</fullName>
    </recommendedName>
</protein>
<evidence type="ECO:0000256" key="5">
    <source>
        <dbReference type="ARBA" id="ARBA00022771"/>
    </source>
</evidence>
<organism evidence="14 15">
    <name type="scientific">Ensete ventricosum</name>
    <name type="common">Abyssinian banana</name>
    <name type="synonym">Musa ensete</name>
    <dbReference type="NCBI Taxonomy" id="4639"/>
    <lineage>
        <taxon>Eukaryota</taxon>
        <taxon>Viridiplantae</taxon>
        <taxon>Streptophyta</taxon>
        <taxon>Embryophyta</taxon>
        <taxon>Tracheophyta</taxon>
        <taxon>Spermatophyta</taxon>
        <taxon>Magnoliopsida</taxon>
        <taxon>Liliopsida</taxon>
        <taxon>Zingiberales</taxon>
        <taxon>Musaceae</taxon>
        <taxon>Ensete</taxon>
    </lineage>
</organism>
<proteinExistence type="inferred from homology"/>
<dbReference type="FunFam" id="3.30.1370.10:FF:000047">
    <property type="entry name" value="splicing factor-like protein 1"/>
    <property type="match status" value="1"/>
</dbReference>
<dbReference type="PROSITE" id="PS50084">
    <property type="entry name" value="KH_TYPE_1"/>
    <property type="match status" value="1"/>
</dbReference>
<dbReference type="EMBL" id="AMZH03007469">
    <property type="protein sequence ID" value="RRT61260.1"/>
    <property type="molecule type" value="Genomic_DNA"/>
</dbReference>
<name>A0A426ZB92_ENSVE</name>
<comment type="similarity">
    <text evidence="2 11">Belongs to the BBP/SF1 family.</text>
</comment>
<comment type="subcellular location">
    <subcellularLocation>
        <location evidence="1 11">Nucleus</location>
    </subcellularLocation>
</comment>
<keyword evidence="11" id="KW-0747">Spliceosome</keyword>
<feature type="region of interest" description="Disordered" evidence="12">
    <location>
        <begin position="194"/>
        <end position="222"/>
    </location>
</feature>
<dbReference type="Gene3D" id="3.30.70.330">
    <property type="match status" value="1"/>
</dbReference>
<dbReference type="InterPro" id="IPR012677">
    <property type="entry name" value="Nucleotide-bd_a/b_plait_sf"/>
</dbReference>
<evidence type="ECO:0000256" key="6">
    <source>
        <dbReference type="ARBA" id="ARBA00022833"/>
    </source>
</evidence>
<keyword evidence="3 11" id="KW-0507">mRNA processing</keyword>
<reference evidence="14 15" key="1">
    <citation type="journal article" date="2014" name="Agronomy (Basel)">
        <title>A Draft Genome Sequence for Ensete ventricosum, the Drought-Tolerant Tree Against Hunger.</title>
        <authorList>
            <person name="Harrison J."/>
            <person name="Moore K.A."/>
            <person name="Paszkiewicz K."/>
            <person name="Jones T."/>
            <person name="Grant M."/>
            <person name="Ambacheew D."/>
            <person name="Muzemil S."/>
            <person name="Studholme D.J."/>
        </authorList>
    </citation>
    <scope>NUCLEOTIDE SEQUENCE [LARGE SCALE GENOMIC DNA]</scope>
</reference>
<dbReference type="GO" id="GO:0008270">
    <property type="term" value="F:zinc ion binding"/>
    <property type="evidence" value="ECO:0007669"/>
    <property type="project" value="UniProtKB-UniRule"/>
</dbReference>
<dbReference type="PROSITE" id="PS50102">
    <property type="entry name" value="RRM"/>
    <property type="match status" value="1"/>
</dbReference>
<dbReference type="InterPro" id="IPR035979">
    <property type="entry name" value="RBD_domain_sf"/>
</dbReference>
<keyword evidence="5 11" id="KW-0863">Zinc-finger</keyword>
<dbReference type="PANTHER" id="PTHR11208">
    <property type="entry name" value="RNA-BINDING PROTEIN RELATED"/>
    <property type="match status" value="1"/>
</dbReference>
<sequence>MCLSDRKPAAISGTSISIRKQKNRMDCNLYIETDYDKETPNCEHKNHSKPEYVSQQSNYERESNGEEEPCEEIAEEEEEDPAGEAKPCEREVIEGLYWTEPTKEDPQEQVLDEESIGVHTQEDVSEGFRTQSSSNGDDEECELGSKPSSSDKKRRSADESQGNMQKRQKQDDPELGICSYATSVIFKDKARCSSCDENNADKENTGSSGKRKRSRSNMEPETYKIEVDSDLATKKRKTRLVNNDAKLKLLGPLKLPDFGKIPVGGTSVDPVTEKLNSQLFEINQMLSAHVTVDDQRKVNSRVARLHTRLIKHRQKIILELIKRNPTFDPPDIKPPKLYKKLYIPVKEYPSYNFIGLIIGPRGNTQKRMEMETGAKISLRGKGTFRKGRVLTYKASRCESSEDDDLHVYIEADTQNSLDSAVQMVEKLLVPVEEETNEHKRAQLRELAVLNGKLGKDSSEVRKTTPRSSTSCDICGIAFHRSVACPLIASNTGIGKSDKFFVQLGSSGVGPFNYPPLPSSRSNLMSNQQFHAPASSNSKPLKEIDEAKLYVCHLPLSVNDDKLMELFSPFGCISEAIVIKDKTAGLSKGYGFVKYRDPAFAAEAVASMNGYRIEGKMLSVQIAKQPSSASKTYTFPWLLNNCNKLPPYPTPAISQGKPGVMTRPGHPGSMISETRASISKKSNFISHAGFIRGPPFYLGASNQNSVPRLIPHAVTSFKETEQFPGYPKNIEFQDQSYCSRYHDRLPSKYVHPTQTHDSYRASFGHQMPPPP</sequence>
<keyword evidence="6 11" id="KW-0862">Zinc</keyword>
<dbReference type="InterPro" id="IPR000504">
    <property type="entry name" value="RRM_dom"/>
</dbReference>
<feature type="domain" description="RRM" evidence="13">
    <location>
        <begin position="546"/>
        <end position="624"/>
    </location>
</feature>
<evidence type="ECO:0000313" key="15">
    <source>
        <dbReference type="Proteomes" id="UP000287651"/>
    </source>
</evidence>
<evidence type="ECO:0000256" key="3">
    <source>
        <dbReference type="ARBA" id="ARBA00022664"/>
    </source>
</evidence>
<comment type="caution">
    <text evidence="14">The sequence shown here is derived from an EMBL/GenBank/DDBJ whole genome shotgun (WGS) entry which is preliminary data.</text>
</comment>
<dbReference type="InterPro" id="IPR045071">
    <property type="entry name" value="BBP-like"/>
</dbReference>
<evidence type="ECO:0000259" key="13">
    <source>
        <dbReference type="PROSITE" id="PS50102"/>
    </source>
</evidence>
<dbReference type="GO" id="GO:0005681">
    <property type="term" value="C:spliceosomal complex"/>
    <property type="evidence" value="ECO:0007669"/>
    <property type="project" value="UniProtKB-KW"/>
</dbReference>
<dbReference type="InterPro" id="IPR036612">
    <property type="entry name" value="KH_dom_type_1_sf"/>
</dbReference>
<evidence type="ECO:0000256" key="10">
    <source>
        <dbReference type="PROSITE-ProRule" id="PRU00176"/>
    </source>
</evidence>
<evidence type="ECO:0000256" key="4">
    <source>
        <dbReference type="ARBA" id="ARBA00022723"/>
    </source>
</evidence>
<feature type="compositionally biased region" description="Basic and acidic residues" evidence="12">
    <location>
        <begin position="34"/>
        <end position="50"/>
    </location>
</feature>
<dbReference type="Proteomes" id="UP000287651">
    <property type="component" value="Unassembled WGS sequence"/>
</dbReference>
<dbReference type="SUPFAM" id="SSF54791">
    <property type="entry name" value="Eukaryotic type KH-domain (KH-domain type I)"/>
    <property type="match status" value="1"/>
</dbReference>
<dbReference type="InterPro" id="IPR004087">
    <property type="entry name" value="KH_dom"/>
</dbReference>
<evidence type="ECO:0000256" key="7">
    <source>
        <dbReference type="ARBA" id="ARBA00022884"/>
    </source>
</evidence>
<accession>A0A426ZB92</accession>
<evidence type="ECO:0000256" key="11">
    <source>
        <dbReference type="RuleBase" id="RU367126"/>
    </source>
</evidence>
<dbReference type="Gene3D" id="3.30.1370.10">
    <property type="entry name" value="K Homology domain, type 1"/>
    <property type="match status" value="1"/>
</dbReference>
<evidence type="ECO:0000256" key="9">
    <source>
        <dbReference type="ARBA" id="ARBA00023242"/>
    </source>
</evidence>
<evidence type="ECO:0000256" key="12">
    <source>
        <dbReference type="SAM" id="MobiDB-lite"/>
    </source>
</evidence>
<evidence type="ECO:0000256" key="8">
    <source>
        <dbReference type="ARBA" id="ARBA00023187"/>
    </source>
</evidence>
<dbReference type="Pfam" id="PF22675">
    <property type="entry name" value="KH-I_KHDC4-BBP"/>
    <property type="match status" value="1"/>
</dbReference>
<dbReference type="GO" id="GO:0003729">
    <property type="term" value="F:mRNA binding"/>
    <property type="evidence" value="ECO:0007669"/>
    <property type="project" value="TreeGrafter"/>
</dbReference>
<keyword evidence="9 11" id="KW-0539">Nucleus</keyword>
<dbReference type="SMART" id="SM00360">
    <property type="entry name" value="RRM"/>
    <property type="match status" value="1"/>
</dbReference>
<gene>
    <name evidence="14" type="ORF">B296_00032867</name>
</gene>
<keyword evidence="7 10" id="KW-0694">RNA-binding</keyword>
<dbReference type="SUPFAM" id="SSF54928">
    <property type="entry name" value="RNA-binding domain, RBD"/>
    <property type="match status" value="1"/>
</dbReference>
<dbReference type="SMART" id="SM00322">
    <property type="entry name" value="KH"/>
    <property type="match status" value="1"/>
</dbReference>
<dbReference type="GO" id="GO:0000398">
    <property type="term" value="P:mRNA splicing, via spliceosome"/>
    <property type="evidence" value="ECO:0007669"/>
    <property type="project" value="UniProtKB-UniRule"/>
</dbReference>
<evidence type="ECO:0000256" key="2">
    <source>
        <dbReference type="ARBA" id="ARBA00010382"/>
    </source>
</evidence>